<evidence type="ECO:0000313" key="9">
    <source>
        <dbReference type="Proteomes" id="UP000249146"/>
    </source>
</evidence>
<dbReference type="RefSeq" id="WP_012984064.1">
    <property type="nucleotide sequence ID" value="NZ_CP019968.1"/>
</dbReference>
<evidence type="ECO:0000256" key="3">
    <source>
        <dbReference type="PROSITE-ProRule" id="PRU00169"/>
    </source>
</evidence>
<evidence type="ECO:0000313" key="8">
    <source>
        <dbReference type="Proteomes" id="UP000248786"/>
    </source>
</evidence>
<comment type="caution">
    <text evidence="7">The sequence shown here is derived from an EMBL/GenBank/DDBJ whole genome shotgun (WGS) entry which is preliminary data.</text>
</comment>
<reference evidence="8 9" key="1">
    <citation type="submission" date="2018-05" db="EMBL/GenBank/DDBJ databases">
        <title>Draft genome sequences of Dehalococcoides mccartyi strains RC and KS.</title>
        <authorList>
            <person name="Higgins S.A."/>
            <person name="Padilla-Crespo E."/>
            <person name="Loeffler F.E."/>
        </authorList>
    </citation>
    <scope>NUCLEOTIDE SEQUENCE [LARGE SCALE GENOMIC DNA]</scope>
    <source>
        <strain evidence="7 8">KS</strain>
        <strain evidence="6 9">RC</strain>
    </source>
</reference>
<name>A0A1S7ARW4_9CHLR</name>
<feature type="modified residue" description="4-aspartylphosphate" evidence="3">
    <location>
        <position position="64"/>
    </location>
</feature>
<dbReference type="PRINTS" id="PR00038">
    <property type="entry name" value="HTHLUXR"/>
</dbReference>
<evidence type="ECO:0000256" key="1">
    <source>
        <dbReference type="ARBA" id="ARBA00022553"/>
    </source>
</evidence>
<dbReference type="PANTHER" id="PTHR45566:SF1">
    <property type="entry name" value="HTH-TYPE TRANSCRIPTIONAL REGULATOR YHJB-RELATED"/>
    <property type="match status" value="1"/>
</dbReference>
<dbReference type="SMART" id="SM00421">
    <property type="entry name" value="HTH_LUXR"/>
    <property type="match status" value="1"/>
</dbReference>
<dbReference type="EMBL" id="QGLC01000023">
    <property type="protein sequence ID" value="RAL68870.1"/>
    <property type="molecule type" value="Genomic_DNA"/>
</dbReference>
<dbReference type="PROSITE" id="PS50110">
    <property type="entry name" value="RESPONSE_REGULATORY"/>
    <property type="match status" value="1"/>
</dbReference>
<feature type="domain" description="HTH luxR-type" evidence="4">
    <location>
        <begin position="159"/>
        <end position="224"/>
    </location>
</feature>
<dbReference type="InterPro" id="IPR000792">
    <property type="entry name" value="Tscrpt_reg_LuxR_C"/>
</dbReference>
<dbReference type="InterPro" id="IPR051015">
    <property type="entry name" value="EvgA-like"/>
</dbReference>
<dbReference type="Gene3D" id="3.40.50.2300">
    <property type="match status" value="1"/>
</dbReference>
<accession>A0A1S7ARW4</accession>
<dbReference type="SMART" id="SM00448">
    <property type="entry name" value="REC"/>
    <property type="match status" value="1"/>
</dbReference>
<evidence type="ECO:0000259" key="5">
    <source>
        <dbReference type="PROSITE" id="PS50110"/>
    </source>
</evidence>
<sequence length="226" mass="25408">MGNLSDNIRNPIRIFIVDDHEIVRQGLKVIINQEQDFELVGESNGQKGLLKEIAEAHPDVLLLDIRISGSDGFDIASQLNEKFPSIKILIISGYESELYLVEALDHKVSGFIPKGSSRDYVCSAIRMVALGGTVWHGELLYRVIRGLSRLGNEPNDTKVQIEKSHLKPRELKVLSLLAKGKLNKEICFELQISMDTVKKDIHQLKSKYGVFNRTQLATIATEMQLK</sequence>
<dbReference type="CDD" id="cd06170">
    <property type="entry name" value="LuxR_C_like"/>
    <property type="match status" value="1"/>
</dbReference>
<dbReference type="Pfam" id="PF00196">
    <property type="entry name" value="GerE"/>
    <property type="match status" value="1"/>
</dbReference>
<protein>
    <submittedName>
        <fullName evidence="7">DNA-binding response regulator</fullName>
    </submittedName>
</protein>
<organism evidence="7 8">
    <name type="scientific">Dehalococcoides mccartyi</name>
    <dbReference type="NCBI Taxonomy" id="61435"/>
    <lineage>
        <taxon>Bacteria</taxon>
        <taxon>Bacillati</taxon>
        <taxon>Chloroflexota</taxon>
        <taxon>Dehalococcoidia</taxon>
        <taxon>Dehalococcoidales</taxon>
        <taxon>Dehalococcoidaceae</taxon>
        <taxon>Dehalococcoides</taxon>
    </lineage>
</organism>
<dbReference type="Proteomes" id="UP000248786">
    <property type="component" value="Unassembled WGS sequence"/>
</dbReference>
<evidence type="ECO:0000313" key="7">
    <source>
        <dbReference type="EMBL" id="RAL69969.1"/>
    </source>
</evidence>
<evidence type="ECO:0000256" key="2">
    <source>
        <dbReference type="ARBA" id="ARBA00023125"/>
    </source>
</evidence>
<dbReference type="InterPro" id="IPR001789">
    <property type="entry name" value="Sig_transdc_resp-reg_receiver"/>
</dbReference>
<dbReference type="GO" id="GO:0006355">
    <property type="term" value="P:regulation of DNA-templated transcription"/>
    <property type="evidence" value="ECO:0007669"/>
    <property type="project" value="InterPro"/>
</dbReference>
<dbReference type="InterPro" id="IPR058245">
    <property type="entry name" value="NreC/VraR/RcsB-like_REC"/>
</dbReference>
<dbReference type="SUPFAM" id="SSF52172">
    <property type="entry name" value="CheY-like"/>
    <property type="match status" value="1"/>
</dbReference>
<dbReference type="Pfam" id="PF00072">
    <property type="entry name" value="Response_reg"/>
    <property type="match status" value="1"/>
</dbReference>
<dbReference type="PANTHER" id="PTHR45566">
    <property type="entry name" value="HTH-TYPE TRANSCRIPTIONAL REGULATOR YHJB-RELATED"/>
    <property type="match status" value="1"/>
</dbReference>
<dbReference type="GO" id="GO:0000160">
    <property type="term" value="P:phosphorelay signal transduction system"/>
    <property type="evidence" value="ECO:0007669"/>
    <property type="project" value="InterPro"/>
</dbReference>
<dbReference type="PROSITE" id="PS50043">
    <property type="entry name" value="HTH_LUXR_2"/>
    <property type="match status" value="1"/>
</dbReference>
<keyword evidence="1 3" id="KW-0597">Phosphoprotein</keyword>
<keyword evidence="2 7" id="KW-0238">DNA-binding</keyword>
<evidence type="ECO:0000259" key="4">
    <source>
        <dbReference type="PROSITE" id="PS50043"/>
    </source>
</evidence>
<dbReference type="CDD" id="cd17535">
    <property type="entry name" value="REC_NarL-like"/>
    <property type="match status" value="1"/>
</dbReference>
<dbReference type="AlphaFoldDB" id="A0A1S7ARW4"/>
<dbReference type="Proteomes" id="UP000249146">
    <property type="component" value="Unassembled WGS sequence"/>
</dbReference>
<dbReference type="InterPro" id="IPR011006">
    <property type="entry name" value="CheY-like_superfamily"/>
</dbReference>
<dbReference type="GO" id="GO:0003677">
    <property type="term" value="F:DNA binding"/>
    <property type="evidence" value="ECO:0007669"/>
    <property type="project" value="UniProtKB-KW"/>
</dbReference>
<dbReference type="SUPFAM" id="SSF46894">
    <property type="entry name" value="C-terminal effector domain of the bipartite response regulators"/>
    <property type="match status" value="1"/>
</dbReference>
<proteinExistence type="predicted"/>
<dbReference type="EMBL" id="QGLD01000022">
    <property type="protein sequence ID" value="RAL69969.1"/>
    <property type="molecule type" value="Genomic_DNA"/>
</dbReference>
<dbReference type="InterPro" id="IPR016032">
    <property type="entry name" value="Sig_transdc_resp-reg_C-effctor"/>
</dbReference>
<evidence type="ECO:0000313" key="6">
    <source>
        <dbReference type="EMBL" id="RAL68870.1"/>
    </source>
</evidence>
<feature type="domain" description="Response regulatory" evidence="5">
    <location>
        <begin position="13"/>
        <end position="129"/>
    </location>
</feature>
<gene>
    <name evidence="7" type="ORF">C1G86_1651</name>
    <name evidence="6" type="ORF">C1G87_1535</name>
</gene>